<evidence type="ECO:0000313" key="2">
    <source>
        <dbReference type="Proteomes" id="UP001238088"/>
    </source>
</evidence>
<protein>
    <submittedName>
        <fullName evidence="1">Uncharacterized protein</fullName>
    </submittedName>
</protein>
<accession>A0ABU0AMI6</accession>
<comment type="caution">
    <text evidence="1">The sequence shown here is derived from an EMBL/GenBank/DDBJ whole genome shotgun (WGS) entry which is preliminary data.</text>
</comment>
<organism evidence="1 2">
    <name type="scientific">Cytobacillus purgationiresistens</name>
    <dbReference type="NCBI Taxonomy" id="863449"/>
    <lineage>
        <taxon>Bacteria</taxon>
        <taxon>Bacillati</taxon>
        <taxon>Bacillota</taxon>
        <taxon>Bacilli</taxon>
        <taxon>Bacillales</taxon>
        <taxon>Bacillaceae</taxon>
        <taxon>Cytobacillus</taxon>
    </lineage>
</organism>
<evidence type="ECO:0000313" key="1">
    <source>
        <dbReference type="EMBL" id="MDQ0272471.1"/>
    </source>
</evidence>
<keyword evidence="2" id="KW-1185">Reference proteome</keyword>
<gene>
    <name evidence="1" type="ORF">J2S17_004363</name>
</gene>
<dbReference type="EMBL" id="JAUSUB010000024">
    <property type="protein sequence ID" value="MDQ0272471.1"/>
    <property type="molecule type" value="Genomic_DNA"/>
</dbReference>
<dbReference type="Proteomes" id="UP001238088">
    <property type="component" value="Unassembled WGS sequence"/>
</dbReference>
<name>A0ABU0AMI6_9BACI</name>
<reference evidence="1 2" key="1">
    <citation type="submission" date="2023-07" db="EMBL/GenBank/DDBJ databases">
        <title>Genomic Encyclopedia of Type Strains, Phase IV (KMG-IV): sequencing the most valuable type-strain genomes for metagenomic binning, comparative biology and taxonomic classification.</title>
        <authorList>
            <person name="Goeker M."/>
        </authorList>
    </citation>
    <scope>NUCLEOTIDE SEQUENCE [LARGE SCALE GENOMIC DNA]</scope>
    <source>
        <strain evidence="1 2">DSM 23494</strain>
    </source>
</reference>
<proteinExistence type="predicted"/>
<sequence>MALSLYDLLENKDIVQKARAEFIKQTEGKLYECGILEDLLPPNATPVSQLVNM</sequence>